<keyword evidence="4" id="KW-0408">Iron</keyword>
<comment type="cofactor">
    <cofactor evidence="6">
        <name>[2Fe-2S] cluster</name>
        <dbReference type="ChEBI" id="CHEBI:190135"/>
    </cofactor>
</comment>
<sequence length="142" mass="15540">MKLYKQIMAGTNPYIEKAEFELPLQNYDVTFLPMQKKVAVLSEKITTESDGLPGSILNAALEAGIDMDHSCGGVCACSTCHVIVRQGLESCNEATDDEEDMLDLAPGLEPQSRLACQCVPNGTQALIIEIPEWNRNLVSEDH</sequence>
<dbReference type="PANTHER" id="PTHR23426">
    <property type="entry name" value="FERREDOXIN/ADRENODOXIN"/>
    <property type="match status" value="1"/>
</dbReference>
<dbReference type="EMBL" id="UINC01002344">
    <property type="protein sequence ID" value="SUZ95668.1"/>
    <property type="molecule type" value="Genomic_DNA"/>
</dbReference>
<dbReference type="Gene3D" id="3.10.20.30">
    <property type="match status" value="1"/>
</dbReference>
<dbReference type="InterPro" id="IPR036010">
    <property type="entry name" value="2Fe-2S_ferredoxin-like_sf"/>
</dbReference>
<dbReference type="GO" id="GO:0051537">
    <property type="term" value="F:2 iron, 2 sulfur cluster binding"/>
    <property type="evidence" value="ECO:0007669"/>
    <property type="project" value="UniProtKB-KW"/>
</dbReference>
<accession>A0A381RXB4</accession>
<evidence type="ECO:0000256" key="5">
    <source>
        <dbReference type="ARBA" id="ARBA00023014"/>
    </source>
</evidence>
<dbReference type="PRINTS" id="PR00355">
    <property type="entry name" value="ADRENODOXIN"/>
</dbReference>
<dbReference type="SUPFAM" id="SSF54292">
    <property type="entry name" value="2Fe-2S ferredoxin-like"/>
    <property type="match status" value="1"/>
</dbReference>
<dbReference type="AlphaFoldDB" id="A0A381RXB4"/>
<evidence type="ECO:0000256" key="2">
    <source>
        <dbReference type="ARBA" id="ARBA00022714"/>
    </source>
</evidence>
<evidence type="ECO:0000256" key="6">
    <source>
        <dbReference type="ARBA" id="ARBA00034078"/>
    </source>
</evidence>
<evidence type="ECO:0000256" key="3">
    <source>
        <dbReference type="ARBA" id="ARBA00022723"/>
    </source>
</evidence>
<dbReference type="GO" id="GO:0140647">
    <property type="term" value="P:P450-containing electron transport chain"/>
    <property type="evidence" value="ECO:0007669"/>
    <property type="project" value="InterPro"/>
</dbReference>
<dbReference type="PROSITE" id="PS51085">
    <property type="entry name" value="2FE2S_FER_2"/>
    <property type="match status" value="1"/>
</dbReference>
<dbReference type="PANTHER" id="PTHR23426:SF65">
    <property type="entry name" value="FERREDOXIN-2, MITOCHONDRIAL"/>
    <property type="match status" value="1"/>
</dbReference>
<organism evidence="8">
    <name type="scientific">marine metagenome</name>
    <dbReference type="NCBI Taxonomy" id="408172"/>
    <lineage>
        <taxon>unclassified sequences</taxon>
        <taxon>metagenomes</taxon>
        <taxon>ecological metagenomes</taxon>
    </lineage>
</organism>
<feature type="domain" description="2Fe-2S ferredoxin-type" evidence="7">
    <location>
        <begin position="36"/>
        <end position="134"/>
    </location>
</feature>
<gene>
    <name evidence="8" type="ORF">METZ01_LOCUS48522</name>
</gene>
<dbReference type="InterPro" id="IPR001055">
    <property type="entry name" value="Adrenodoxin-like"/>
</dbReference>
<keyword evidence="3" id="KW-0479">Metal-binding</keyword>
<dbReference type="GO" id="GO:0009055">
    <property type="term" value="F:electron transfer activity"/>
    <property type="evidence" value="ECO:0007669"/>
    <property type="project" value="TreeGrafter"/>
</dbReference>
<evidence type="ECO:0000256" key="4">
    <source>
        <dbReference type="ARBA" id="ARBA00023004"/>
    </source>
</evidence>
<evidence type="ECO:0000256" key="1">
    <source>
        <dbReference type="ARBA" id="ARBA00010914"/>
    </source>
</evidence>
<name>A0A381RXB4_9ZZZZ</name>
<dbReference type="CDD" id="cd00207">
    <property type="entry name" value="fer2"/>
    <property type="match status" value="1"/>
</dbReference>
<dbReference type="GO" id="GO:0046872">
    <property type="term" value="F:metal ion binding"/>
    <property type="evidence" value="ECO:0007669"/>
    <property type="project" value="UniProtKB-KW"/>
</dbReference>
<dbReference type="InterPro" id="IPR001041">
    <property type="entry name" value="2Fe-2S_ferredoxin-type"/>
</dbReference>
<dbReference type="Pfam" id="PF00111">
    <property type="entry name" value="Fer2"/>
    <property type="match status" value="1"/>
</dbReference>
<keyword evidence="2" id="KW-0001">2Fe-2S</keyword>
<comment type="similarity">
    <text evidence="1">Belongs to the adrenodoxin/putidaredoxin family.</text>
</comment>
<protein>
    <recommendedName>
        <fullName evidence="7">2Fe-2S ferredoxin-type domain-containing protein</fullName>
    </recommendedName>
</protein>
<evidence type="ECO:0000313" key="8">
    <source>
        <dbReference type="EMBL" id="SUZ95668.1"/>
    </source>
</evidence>
<keyword evidence="5" id="KW-0411">Iron-sulfur</keyword>
<evidence type="ECO:0000259" key="7">
    <source>
        <dbReference type="PROSITE" id="PS51085"/>
    </source>
</evidence>
<dbReference type="InterPro" id="IPR012675">
    <property type="entry name" value="Beta-grasp_dom_sf"/>
</dbReference>
<reference evidence="8" key="1">
    <citation type="submission" date="2018-05" db="EMBL/GenBank/DDBJ databases">
        <authorList>
            <person name="Lanie J.A."/>
            <person name="Ng W.-L."/>
            <person name="Kazmierczak K.M."/>
            <person name="Andrzejewski T.M."/>
            <person name="Davidsen T.M."/>
            <person name="Wayne K.J."/>
            <person name="Tettelin H."/>
            <person name="Glass J.I."/>
            <person name="Rusch D."/>
            <person name="Podicherti R."/>
            <person name="Tsui H.-C.T."/>
            <person name="Winkler M.E."/>
        </authorList>
    </citation>
    <scope>NUCLEOTIDE SEQUENCE</scope>
</reference>
<proteinExistence type="inferred from homology"/>